<organism evidence="1 2">
    <name type="scientific">Streptomyces coeruleorubidus</name>
    <dbReference type="NCBI Taxonomy" id="116188"/>
    <lineage>
        <taxon>Bacteria</taxon>
        <taxon>Bacillati</taxon>
        <taxon>Actinomycetota</taxon>
        <taxon>Actinomycetes</taxon>
        <taxon>Kitasatosporales</taxon>
        <taxon>Streptomycetaceae</taxon>
        <taxon>Streptomyces</taxon>
    </lineage>
</organism>
<dbReference type="GeneID" id="91419853"/>
<protein>
    <submittedName>
        <fullName evidence="1">Uncharacterized protein</fullName>
    </submittedName>
</protein>
<gene>
    <name evidence="1" type="ORF">CP976_27760</name>
</gene>
<dbReference type="AlphaFoldDB" id="A0A5J6I644"/>
<dbReference type="EMBL" id="CP023694">
    <property type="protein sequence ID" value="QEV27538.1"/>
    <property type="molecule type" value="Genomic_DNA"/>
</dbReference>
<name>A0A5J6I644_STRC4</name>
<dbReference type="KEGG" id="scoe:CP976_27760"/>
<dbReference type="RefSeq" id="WP_150482791.1">
    <property type="nucleotide sequence ID" value="NZ_BMTB01000004.1"/>
</dbReference>
<evidence type="ECO:0000313" key="1">
    <source>
        <dbReference type="EMBL" id="QEV27538.1"/>
    </source>
</evidence>
<evidence type="ECO:0000313" key="2">
    <source>
        <dbReference type="Proteomes" id="UP000326598"/>
    </source>
</evidence>
<reference evidence="1 2" key="1">
    <citation type="submission" date="2017-09" db="EMBL/GenBank/DDBJ databases">
        <authorList>
            <person name="Lee N."/>
            <person name="Cho B.-K."/>
        </authorList>
    </citation>
    <scope>NUCLEOTIDE SEQUENCE [LARGE SCALE GENOMIC DNA]</scope>
    <source>
        <strain evidence="1 2">ATCC 13740</strain>
    </source>
</reference>
<accession>A0A5J6I644</accession>
<proteinExistence type="predicted"/>
<sequence length="355" mass="39952">MACDEGHAEAPDDRSAALLGELEAAIAAAPPGTSGWPEELEDLWDRAQEEPGLALTDEQRQHFAARRERWEASSEAQRLLWSLREAVRRGELRDVSRAVALAELGAHAGLGGYDNIWLLRDLGRPHGEQALARLVQDESVGESDRQEAREWLAKLRRPEYEARASRPTDGEELLLPKVVRDLTSGWAGGWEIEDEPTPERFAQARAILEALLPDQRLASEEPPHWEGKWIEDAEDRPAWLEVQMVLIPLMPDARLVTRERLIWAWHECERLGIDLEDATPEAFAERWAARIAANLAQGMLEWLWREGCFAPWAQDLAIRYIDRNIAVTDATRLLTEAAEAGSQWGPTADGRPCPP</sequence>
<dbReference type="Proteomes" id="UP000326598">
    <property type="component" value="Chromosome"/>
</dbReference>